<name>A0A8J4UV82_9MYCE</name>
<dbReference type="Gene3D" id="3.30.40.10">
    <property type="entry name" value="Zinc/RING finger domain, C3HC4 (zinc finger)"/>
    <property type="match status" value="1"/>
</dbReference>
<dbReference type="Proteomes" id="UP000695562">
    <property type="component" value="Unassembled WGS sequence"/>
</dbReference>
<dbReference type="InterPro" id="IPR037683">
    <property type="entry name" value="Rmd5_dRing"/>
</dbReference>
<dbReference type="SMART" id="SM00184">
    <property type="entry name" value="RING"/>
    <property type="match status" value="1"/>
</dbReference>
<accession>A0A8J4UV82</accession>
<keyword evidence="12" id="KW-1185">Reference proteome</keyword>
<gene>
    <name evidence="11" type="ORF">CYY_002342</name>
</gene>
<feature type="domain" description="RING-Gid-type" evidence="10">
    <location>
        <begin position="348"/>
        <end position="391"/>
    </location>
</feature>
<dbReference type="GO" id="GO:0008270">
    <property type="term" value="F:zinc ion binding"/>
    <property type="evidence" value="ECO:0007669"/>
    <property type="project" value="UniProtKB-KW"/>
</dbReference>
<dbReference type="SUPFAM" id="SSF57850">
    <property type="entry name" value="RING/U-box"/>
    <property type="match status" value="1"/>
</dbReference>
<feature type="domain" description="RING-type" evidence="8">
    <location>
        <begin position="348"/>
        <end position="391"/>
    </location>
</feature>
<keyword evidence="5" id="KW-0862">Zinc</keyword>
<dbReference type="PANTHER" id="PTHR12170">
    <property type="entry name" value="MACROPHAGE ERYTHROBLAST ATTACHER-RELATED"/>
    <property type="match status" value="1"/>
</dbReference>
<proteinExistence type="predicted"/>
<evidence type="ECO:0000256" key="7">
    <source>
        <dbReference type="PROSITE-ProRule" id="PRU01215"/>
    </source>
</evidence>
<dbReference type="InterPro" id="IPR027370">
    <property type="entry name" value="Znf-RING_euk"/>
</dbReference>
<dbReference type="PROSITE" id="PS50897">
    <property type="entry name" value="CTLH"/>
    <property type="match status" value="1"/>
</dbReference>
<comment type="subcellular location">
    <subcellularLocation>
        <location evidence="1">Cytoplasm</location>
    </subcellularLocation>
</comment>
<evidence type="ECO:0000256" key="3">
    <source>
        <dbReference type="ARBA" id="ARBA00022723"/>
    </source>
</evidence>
<dbReference type="InterPro" id="IPR001841">
    <property type="entry name" value="Znf_RING"/>
</dbReference>
<evidence type="ECO:0000256" key="4">
    <source>
        <dbReference type="ARBA" id="ARBA00022771"/>
    </source>
</evidence>
<evidence type="ECO:0000256" key="5">
    <source>
        <dbReference type="ARBA" id="ARBA00022833"/>
    </source>
</evidence>
<dbReference type="GO" id="GO:0005634">
    <property type="term" value="C:nucleus"/>
    <property type="evidence" value="ECO:0007669"/>
    <property type="project" value="TreeGrafter"/>
</dbReference>
<dbReference type="GO" id="GO:0061630">
    <property type="term" value="F:ubiquitin protein ligase activity"/>
    <property type="evidence" value="ECO:0007669"/>
    <property type="project" value="InterPro"/>
</dbReference>
<dbReference type="GO" id="GO:0005737">
    <property type="term" value="C:cytoplasm"/>
    <property type="evidence" value="ECO:0007669"/>
    <property type="project" value="UniProtKB-SubCell"/>
</dbReference>
<evidence type="ECO:0000259" key="8">
    <source>
        <dbReference type="PROSITE" id="PS50089"/>
    </source>
</evidence>
<dbReference type="InterPro" id="IPR024964">
    <property type="entry name" value="CTLH/CRA"/>
</dbReference>
<dbReference type="Pfam" id="PF13445">
    <property type="entry name" value="zf-RING_UBOX"/>
    <property type="match status" value="1"/>
</dbReference>
<dbReference type="InterPro" id="IPR006595">
    <property type="entry name" value="CTLH_C"/>
</dbReference>
<dbReference type="InterPro" id="IPR013083">
    <property type="entry name" value="Znf_RING/FYVE/PHD"/>
</dbReference>
<dbReference type="SMART" id="SM00757">
    <property type="entry name" value="CRA"/>
    <property type="match status" value="1"/>
</dbReference>
<reference evidence="11" key="1">
    <citation type="submission" date="2020-01" db="EMBL/GenBank/DDBJ databases">
        <title>Development of genomics and gene disruption for Polysphondylium violaceum indicates a role for the polyketide synthase stlB in stalk morphogenesis.</title>
        <authorList>
            <person name="Narita B."/>
            <person name="Kawabe Y."/>
            <person name="Kin K."/>
            <person name="Saito T."/>
            <person name="Gibbs R."/>
            <person name="Kuspa A."/>
            <person name="Muzny D."/>
            <person name="Queller D."/>
            <person name="Richards S."/>
            <person name="Strassman J."/>
            <person name="Sucgang R."/>
            <person name="Worley K."/>
            <person name="Schaap P."/>
        </authorList>
    </citation>
    <scope>NUCLEOTIDE SEQUENCE</scope>
    <source>
        <strain evidence="11">QSvi11</strain>
    </source>
</reference>
<sequence>MESSSGTTSISSSSSKIDFDSLDEGLTRIAKKQKTIDTKAISDINNILVQLNTCKKTISLHSNDMETDDLIPKAITKLNQTLIESQLCTKVTNDHRETHAPISKFGKLLEKSFRSDIEKSTKDLEFDKPTLNEIIINHLYRAGRFDLGDIFVEESGFDAEEAKRTKDLFIDQQRIVGSIESYNLDSAIKWSKENRKGLKDINSSLEFKLHRMQFLYLLSMGKQTEALQYARHNFSEFSSTNQKDIQHLMGAFIYANRLETSPYASIFQMDSIENAWREVKSIFTKDSSTLMGVAQESPLSITITVGVRALPTFLKLSSFAMLKGANDDSLTVEISVDENYKFHSIFACPVSREQSTKINPPVMLQCGHLLCKNSMQRLLKSASTRFKCPYCPTEQSLNNVKTVNF</sequence>
<feature type="domain" description="CTLH" evidence="9">
    <location>
        <begin position="173"/>
        <end position="225"/>
    </location>
</feature>
<feature type="zinc finger region" description="RING-Gid-type" evidence="7">
    <location>
        <begin position="348"/>
        <end position="391"/>
    </location>
</feature>
<dbReference type="AlphaFoldDB" id="A0A8J4UV82"/>
<evidence type="ECO:0000259" key="9">
    <source>
        <dbReference type="PROSITE" id="PS50897"/>
    </source>
</evidence>
<dbReference type="EMBL" id="AJWJ01000064">
    <property type="protein sequence ID" value="KAF2076336.1"/>
    <property type="molecule type" value="Genomic_DNA"/>
</dbReference>
<dbReference type="Pfam" id="PF10607">
    <property type="entry name" value="CTLH"/>
    <property type="match status" value="1"/>
</dbReference>
<evidence type="ECO:0000313" key="12">
    <source>
        <dbReference type="Proteomes" id="UP000695562"/>
    </source>
</evidence>
<evidence type="ECO:0000256" key="2">
    <source>
        <dbReference type="ARBA" id="ARBA00022490"/>
    </source>
</evidence>
<dbReference type="GO" id="GO:0043161">
    <property type="term" value="P:proteasome-mediated ubiquitin-dependent protein catabolic process"/>
    <property type="evidence" value="ECO:0007669"/>
    <property type="project" value="InterPro"/>
</dbReference>
<dbReference type="InterPro" id="IPR044063">
    <property type="entry name" value="ZF_RING_GID"/>
</dbReference>
<dbReference type="OrthoDB" id="1933281at2759"/>
<evidence type="ECO:0000313" key="11">
    <source>
        <dbReference type="EMBL" id="KAF2076336.1"/>
    </source>
</evidence>
<dbReference type="PROSITE" id="PS51867">
    <property type="entry name" value="ZF_RING_GID"/>
    <property type="match status" value="1"/>
</dbReference>
<dbReference type="PANTHER" id="PTHR12170:SF3">
    <property type="entry name" value="GH10162P"/>
    <property type="match status" value="1"/>
</dbReference>
<keyword evidence="3" id="KW-0479">Metal-binding</keyword>
<dbReference type="GO" id="GO:0034657">
    <property type="term" value="C:GID complex"/>
    <property type="evidence" value="ECO:0007669"/>
    <property type="project" value="TreeGrafter"/>
</dbReference>
<dbReference type="InterPro" id="IPR013144">
    <property type="entry name" value="CRA_dom"/>
</dbReference>
<organism evidence="11 12">
    <name type="scientific">Polysphondylium violaceum</name>
    <dbReference type="NCBI Taxonomy" id="133409"/>
    <lineage>
        <taxon>Eukaryota</taxon>
        <taxon>Amoebozoa</taxon>
        <taxon>Evosea</taxon>
        <taxon>Eumycetozoa</taxon>
        <taxon>Dictyostelia</taxon>
        <taxon>Dictyosteliales</taxon>
        <taxon>Dictyosteliaceae</taxon>
        <taxon>Polysphondylium</taxon>
    </lineage>
</organism>
<dbReference type="SMART" id="SM00668">
    <property type="entry name" value="CTLH"/>
    <property type="match status" value="1"/>
</dbReference>
<evidence type="ECO:0000259" key="10">
    <source>
        <dbReference type="PROSITE" id="PS51867"/>
    </source>
</evidence>
<evidence type="ECO:0000256" key="6">
    <source>
        <dbReference type="PROSITE-ProRule" id="PRU00175"/>
    </source>
</evidence>
<dbReference type="PROSITE" id="PS50089">
    <property type="entry name" value="ZF_RING_2"/>
    <property type="match status" value="1"/>
</dbReference>
<dbReference type="FunFam" id="3.30.40.10:FF:000143">
    <property type="entry name" value="Regulator of gluconeogenesis Rmd5"/>
    <property type="match status" value="1"/>
</dbReference>
<keyword evidence="2" id="KW-0963">Cytoplasm</keyword>
<comment type="caution">
    <text evidence="11">The sequence shown here is derived from an EMBL/GenBank/DDBJ whole genome shotgun (WGS) entry which is preliminary data.</text>
</comment>
<protein>
    <submittedName>
        <fullName evidence="11">Uncharacterized protein</fullName>
    </submittedName>
</protein>
<keyword evidence="4 6" id="KW-0863">Zinc-finger</keyword>
<dbReference type="CDD" id="cd16652">
    <property type="entry name" value="dRING_Rmd5p-like"/>
    <property type="match status" value="1"/>
</dbReference>
<evidence type="ECO:0000256" key="1">
    <source>
        <dbReference type="ARBA" id="ARBA00004496"/>
    </source>
</evidence>
<dbReference type="InterPro" id="IPR045098">
    <property type="entry name" value="Fyv10_fam"/>
</dbReference>